<evidence type="ECO:0008006" key="3">
    <source>
        <dbReference type="Google" id="ProtNLM"/>
    </source>
</evidence>
<dbReference type="Gene3D" id="1.25.10.10">
    <property type="entry name" value="Leucine-rich Repeat Variant"/>
    <property type="match status" value="1"/>
</dbReference>
<dbReference type="EMBL" id="BAAAZA010000007">
    <property type="protein sequence ID" value="GAA3863900.1"/>
    <property type="molecule type" value="Genomic_DNA"/>
</dbReference>
<dbReference type="InterPro" id="IPR016024">
    <property type="entry name" value="ARM-type_fold"/>
</dbReference>
<dbReference type="InterPro" id="IPR011989">
    <property type="entry name" value="ARM-like"/>
</dbReference>
<gene>
    <name evidence="1" type="ORF">GCM10022207_29970</name>
</gene>
<dbReference type="InterPro" id="IPR004830">
    <property type="entry name" value="LRR_variant"/>
</dbReference>
<dbReference type="SUPFAM" id="SSF48371">
    <property type="entry name" value="ARM repeat"/>
    <property type="match status" value="1"/>
</dbReference>
<organism evidence="1 2">
    <name type="scientific">Streptomyces lannensis</name>
    <dbReference type="NCBI Taxonomy" id="766498"/>
    <lineage>
        <taxon>Bacteria</taxon>
        <taxon>Bacillati</taxon>
        <taxon>Actinomycetota</taxon>
        <taxon>Actinomycetes</taxon>
        <taxon>Kitasatosporales</taxon>
        <taxon>Streptomycetaceae</taxon>
        <taxon>Streptomyces</taxon>
    </lineage>
</organism>
<sequence>MKRVLGIVRYGPAMPDRFPEITSVAEFIRLRTSEDPAERDRSAWAAMPLPVWHELVREHPDMRFWAAHNRSCPPEILTELIMDDDWRVRSRVASRRNCPAELLEELADDPHDAVRSTVATHQHSPRSAVLRLTDDPWAVIAEAARTRIANWPQSAPNET</sequence>
<keyword evidence="2" id="KW-1185">Reference proteome</keyword>
<comment type="caution">
    <text evidence="1">The sequence shown here is derived from an EMBL/GenBank/DDBJ whole genome shotgun (WGS) entry which is preliminary data.</text>
</comment>
<accession>A0ABP7K3P0</accession>
<evidence type="ECO:0000313" key="2">
    <source>
        <dbReference type="Proteomes" id="UP001501563"/>
    </source>
</evidence>
<protein>
    <recommendedName>
        <fullName evidence="3">Leucine rich repeat variant</fullName>
    </recommendedName>
</protein>
<evidence type="ECO:0000313" key="1">
    <source>
        <dbReference type="EMBL" id="GAA3863900.1"/>
    </source>
</evidence>
<name>A0ABP7K3P0_9ACTN</name>
<reference evidence="2" key="1">
    <citation type="journal article" date="2019" name="Int. J. Syst. Evol. Microbiol.">
        <title>The Global Catalogue of Microorganisms (GCM) 10K type strain sequencing project: providing services to taxonomists for standard genome sequencing and annotation.</title>
        <authorList>
            <consortium name="The Broad Institute Genomics Platform"/>
            <consortium name="The Broad Institute Genome Sequencing Center for Infectious Disease"/>
            <person name="Wu L."/>
            <person name="Ma J."/>
        </authorList>
    </citation>
    <scope>NUCLEOTIDE SEQUENCE [LARGE SCALE GENOMIC DNA]</scope>
    <source>
        <strain evidence="2">JCM 16578</strain>
    </source>
</reference>
<proteinExistence type="predicted"/>
<dbReference type="Pfam" id="PF01816">
    <property type="entry name" value="LRV"/>
    <property type="match status" value="1"/>
</dbReference>
<dbReference type="Proteomes" id="UP001501563">
    <property type="component" value="Unassembled WGS sequence"/>
</dbReference>